<dbReference type="NCBIfam" id="TIGR04409">
    <property type="entry name" value="LptC_YrbK"/>
    <property type="match status" value="1"/>
</dbReference>
<dbReference type="Proteomes" id="UP001175147">
    <property type="component" value="Unassembled WGS sequence"/>
</dbReference>
<protein>
    <submittedName>
        <fullName evidence="2">LPS export ABC transporter periplasmic protein LptC</fullName>
    </submittedName>
</protein>
<evidence type="ECO:0000256" key="1">
    <source>
        <dbReference type="SAM" id="SignalP"/>
    </source>
</evidence>
<organism evidence="2 3">
    <name type="scientific">Brachyspira innocens</name>
    <dbReference type="NCBI Taxonomy" id="13264"/>
    <lineage>
        <taxon>Bacteria</taxon>
        <taxon>Pseudomonadati</taxon>
        <taxon>Spirochaetota</taxon>
        <taxon>Spirochaetia</taxon>
        <taxon>Brachyspirales</taxon>
        <taxon>Brachyspiraceae</taxon>
        <taxon>Brachyspira</taxon>
    </lineage>
</organism>
<feature type="chain" id="PRO_5045490312" evidence="1">
    <location>
        <begin position="25"/>
        <end position="189"/>
    </location>
</feature>
<dbReference type="InterPro" id="IPR010664">
    <property type="entry name" value="LipoPS_assembly_LptC-rel"/>
</dbReference>
<keyword evidence="3" id="KW-1185">Reference proteome</keyword>
<sequence>MKSLNSFSFFILLLLLCVSCTNFKDLGKEFEQKNDFVPPPDMEFYGFRRENYDTNFKQLDSFATNAKFYNKKKLIELYESRTYTYDSNHTVAASISGEFVKINQDTLYTEIYTNVIAKSSNNTILYTEYLQWDNDKQKVKSPVPIRVEQEDGSWLTGSRMEADMGLEHITIYNEVDEGDAIGVPVAEEK</sequence>
<dbReference type="InterPro" id="IPR026265">
    <property type="entry name" value="LptC"/>
</dbReference>
<dbReference type="RefSeq" id="WP_304384168.1">
    <property type="nucleotide sequence ID" value="NZ_JAUPBL010000003.1"/>
</dbReference>
<keyword evidence="1" id="KW-0732">Signal</keyword>
<reference evidence="2" key="1">
    <citation type="submission" date="2023-07" db="EMBL/GenBank/DDBJ databases">
        <title>Mucosal microbiota of week-old chicken and adult hens.</title>
        <authorList>
            <person name="Volf J."/>
            <person name="Karasova D."/>
            <person name="Crhanova M."/>
            <person name="Faldynova M."/>
            <person name="Prikrylova H."/>
            <person name="Zeman M."/>
            <person name="Babak V."/>
            <person name="Rajova J."/>
            <person name="Rychlik I."/>
        </authorList>
    </citation>
    <scope>NUCLEOTIDE SEQUENCE</scope>
    <source>
        <strain evidence="2">ET902</strain>
    </source>
</reference>
<gene>
    <name evidence="2" type="primary">lptC</name>
    <name evidence="2" type="ORF">Q5M86_03800</name>
</gene>
<name>A0ABT8YVG0_9SPIR</name>
<dbReference type="Pfam" id="PF06835">
    <property type="entry name" value="LptC"/>
    <property type="match status" value="1"/>
</dbReference>
<evidence type="ECO:0000313" key="2">
    <source>
        <dbReference type="EMBL" id="MDO7019896.1"/>
    </source>
</evidence>
<proteinExistence type="predicted"/>
<evidence type="ECO:0000313" key="3">
    <source>
        <dbReference type="Proteomes" id="UP001175147"/>
    </source>
</evidence>
<accession>A0ABT8YVG0</accession>
<comment type="caution">
    <text evidence="2">The sequence shown here is derived from an EMBL/GenBank/DDBJ whole genome shotgun (WGS) entry which is preliminary data.</text>
</comment>
<dbReference type="EMBL" id="JAUPBM010000030">
    <property type="protein sequence ID" value="MDO7019896.1"/>
    <property type="molecule type" value="Genomic_DNA"/>
</dbReference>
<feature type="signal peptide" evidence="1">
    <location>
        <begin position="1"/>
        <end position="24"/>
    </location>
</feature>
<dbReference type="Gene3D" id="2.60.450.10">
    <property type="entry name" value="Lipopolysaccharide (LPS) transport protein A like domain"/>
    <property type="match status" value="1"/>
</dbReference>